<dbReference type="EMBL" id="CP003156">
    <property type="protein sequence ID" value="AEV31557.1"/>
    <property type="molecule type" value="Genomic_DNA"/>
</dbReference>
<dbReference type="Gene3D" id="3.30.70.1230">
    <property type="entry name" value="Nucleotide cyclase"/>
    <property type="match status" value="1"/>
</dbReference>
<dbReference type="HOGENOM" id="CLU_028267_0_0_10"/>
<comment type="similarity">
    <text evidence="8">Belongs to the adenylyl cyclase class-4/guanylyl cyclase family.</text>
</comment>
<dbReference type="InterPro" id="IPR050401">
    <property type="entry name" value="Cyclic_nucleotide_synthase"/>
</dbReference>
<keyword evidence="12" id="KW-1185">Reference proteome</keyword>
<evidence type="ECO:0000256" key="2">
    <source>
        <dbReference type="ARBA" id="ARBA00022692"/>
    </source>
</evidence>
<dbReference type="InterPro" id="IPR011990">
    <property type="entry name" value="TPR-like_helical_dom_sf"/>
</dbReference>
<evidence type="ECO:0000256" key="1">
    <source>
        <dbReference type="ARBA" id="ARBA00004370"/>
    </source>
</evidence>
<dbReference type="SUPFAM" id="SSF55073">
    <property type="entry name" value="Nucleotide cyclase"/>
    <property type="match status" value="1"/>
</dbReference>
<evidence type="ECO:0000256" key="5">
    <source>
        <dbReference type="ARBA" id="ARBA00023136"/>
    </source>
</evidence>
<keyword evidence="6 8" id="KW-0456">Lyase</keyword>
<evidence type="ECO:0000256" key="9">
    <source>
        <dbReference type="SAM" id="Phobius"/>
    </source>
</evidence>
<sequence>MIKNVPQLLSVIPKYFVSSIVFGLLLVNTSAQYDSYWSDSVINSYKTEENANFKSQIIVGDSLLLLFEKRDEPCNWIEIGIRKSHYQSAARDDNGALSTVNNVFNKYQSGICKEDHLLPEIYLAYARTYMNMELSNKAFAYIHKGFESWNDRFPNKTVLMELYLSKGFLFDNLDSTVHYLSLAYELAVNEDDLKHQQGALNDLGYAYAVRGIYTEAETYFRKALKVAQKREAYIQVSSIFNNLAGVSENNQQTAFYLDSAFYYASLKGNLNAMQMAKQNSALFHYSNDSFQRGYDELWQSMLIKDSLYNKQKIRAFAEMEQKFQSELKEQRILYLDTQNKNRTRQRNGLIGGFFLVMVFAVSVVFQRNRIAKERKRSDLLLRNILPQEIAEELKETGRARAQDFKKISVMFTDFVEFTRQSAKLSAAELVYEINHCFEAFDYIIEKYNIEKIKTIGDSYMAAGGIPIPTNDSVKNTVQAALEMQAFIIQRKTEMDAAGKPAFEMRVGIHTGPVVAGIVGIKKFQYDIWGDTVNTASRMENHGEIGKVNISKATYELLKDDPQFTFEGRGKIEVKGKGEIEMWFVSFKT</sequence>
<reference evidence="11 12" key="1">
    <citation type="journal article" date="2012" name="Stand. Genomic Sci.">
        <title>Genome sequence of the orange-pigmented seawater bacterium Owenweeksia hongkongensis type strain (UST20020801(T)).</title>
        <authorList>
            <person name="Riedel T."/>
            <person name="Held B."/>
            <person name="Nolan M."/>
            <person name="Lucas S."/>
            <person name="Lapidus A."/>
            <person name="Tice H."/>
            <person name="Del Rio T.G."/>
            <person name="Cheng J.F."/>
            <person name="Han C."/>
            <person name="Tapia R."/>
            <person name="Goodwin L.A."/>
            <person name="Pitluck S."/>
            <person name="Liolios K."/>
            <person name="Mavromatis K."/>
            <person name="Pagani I."/>
            <person name="Ivanova N."/>
            <person name="Mikhailova N."/>
            <person name="Pati A."/>
            <person name="Chen A."/>
            <person name="Palaniappan K."/>
            <person name="Rohde M."/>
            <person name="Tindall B.J."/>
            <person name="Detter J.C."/>
            <person name="Goker M."/>
            <person name="Woyke T."/>
            <person name="Bristow J."/>
            <person name="Eisen J.A."/>
            <person name="Markowitz V."/>
            <person name="Hugenholtz P."/>
            <person name="Klenk H.P."/>
            <person name="Kyrpides N.C."/>
        </authorList>
    </citation>
    <scope>NUCLEOTIDE SEQUENCE</scope>
    <source>
        <strain evidence="12">DSM 17368 / JCM 12287 / NRRL B-23963</strain>
    </source>
</reference>
<feature type="transmembrane region" description="Helical" evidence="9">
    <location>
        <begin position="348"/>
        <end position="366"/>
    </location>
</feature>
<dbReference type="PROSITE" id="PS50125">
    <property type="entry name" value="GUANYLATE_CYCLASE_2"/>
    <property type="match status" value="1"/>
</dbReference>
<keyword evidence="5 9" id="KW-0472">Membrane</keyword>
<evidence type="ECO:0000313" key="12">
    <source>
        <dbReference type="Proteomes" id="UP000005631"/>
    </source>
</evidence>
<evidence type="ECO:0000256" key="6">
    <source>
        <dbReference type="ARBA" id="ARBA00023239"/>
    </source>
</evidence>
<keyword evidence="3" id="KW-0547">Nucleotide-binding</keyword>
<dbReference type="GO" id="GO:0000166">
    <property type="term" value="F:nucleotide binding"/>
    <property type="evidence" value="ECO:0007669"/>
    <property type="project" value="UniProtKB-KW"/>
</dbReference>
<keyword evidence="4 9" id="KW-1133">Transmembrane helix</keyword>
<evidence type="ECO:0000259" key="10">
    <source>
        <dbReference type="PROSITE" id="PS50125"/>
    </source>
</evidence>
<dbReference type="KEGG" id="oho:Oweho_0541"/>
<dbReference type="Pfam" id="PF00211">
    <property type="entry name" value="Guanylate_cyc"/>
    <property type="match status" value="1"/>
</dbReference>
<dbReference type="PATRIC" id="fig|926562.3.peg.555"/>
<dbReference type="InterPro" id="IPR029787">
    <property type="entry name" value="Nucleotide_cyclase"/>
</dbReference>
<dbReference type="SUPFAM" id="SSF48452">
    <property type="entry name" value="TPR-like"/>
    <property type="match status" value="1"/>
</dbReference>
<feature type="domain" description="Guanylate cyclase" evidence="10">
    <location>
        <begin position="408"/>
        <end position="539"/>
    </location>
</feature>
<accession>G8QZW3</accession>
<evidence type="ECO:0000256" key="4">
    <source>
        <dbReference type="ARBA" id="ARBA00022989"/>
    </source>
</evidence>
<organism evidence="11 12">
    <name type="scientific">Owenweeksia hongkongensis (strain DSM 17368 / CIP 108786 / JCM 12287 / NRRL B-23963 / UST20020801)</name>
    <dbReference type="NCBI Taxonomy" id="926562"/>
    <lineage>
        <taxon>Bacteria</taxon>
        <taxon>Pseudomonadati</taxon>
        <taxon>Bacteroidota</taxon>
        <taxon>Flavobacteriia</taxon>
        <taxon>Flavobacteriales</taxon>
        <taxon>Owenweeksiaceae</taxon>
        <taxon>Owenweeksia</taxon>
    </lineage>
</organism>
<dbReference type="STRING" id="926562.Oweho_0541"/>
<dbReference type="RefSeq" id="WP_014200918.1">
    <property type="nucleotide sequence ID" value="NC_016599.1"/>
</dbReference>
<dbReference type="Proteomes" id="UP000005631">
    <property type="component" value="Chromosome"/>
</dbReference>
<dbReference type="PROSITE" id="PS50005">
    <property type="entry name" value="TPR"/>
    <property type="match status" value="1"/>
</dbReference>
<dbReference type="InterPro" id="IPR018297">
    <property type="entry name" value="A/G_cyclase_CS"/>
</dbReference>
<gene>
    <name evidence="11" type="ordered locus">Oweho_0541</name>
</gene>
<comment type="subcellular location">
    <subcellularLocation>
        <location evidence="1">Membrane</location>
    </subcellularLocation>
</comment>
<name>G8QZW3_OWEHD</name>
<dbReference type="SMART" id="SM00044">
    <property type="entry name" value="CYCc"/>
    <property type="match status" value="1"/>
</dbReference>
<dbReference type="PANTHER" id="PTHR11920:SF335">
    <property type="entry name" value="GUANYLATE CYCLASE"/>
    <property type="match status" value="1"/>
</dbReference>
<dbReference type="GO" id="GO:0004016">
    <property type="term" value="F:adenylate cyclase activity"/>
    <property type="evidence" value="ECO:0007669"/>
    <property type="project" value="UniProtKB-ARBA"/>
</dbReference>
<keyword evidence="2 9" id="KW-0812">Transmembrane</keyword>
<proteinExistence type="inferred from homology"/>
<dbReference type="GO" id="GO:0035556">
    <property type="term" value="P:intracellular signal transduction"/>
    <property type="evidence" value="ECO:0007669"/>
    <property type="project" value="InterPro"/>
</dbReference>
<dbReference type="PROSITE" id="PS00452">
    <property type="entry name" value="GUANYLATE_CYCLASE_1"/>
    <property type="match status" value="1"/>
</dbReference>
<dbReference type="eggNOG" id="COG0457">
    <property type="taxonomic scope" value="Bacteria"/>
</dbReference>
<dbReference type="PANTHER" id="PTHR11920">
    <property type="entry name" value="GUANYLYL CYCLASE"/>
    <property type="match status" value="1"/>
</dbReference>
<dbReference type="InterPro" id="IPR001054">
    <property type="entry name" value="A/G_cyclase"/>
</dbReference>
<evidence type="ECO:0000256" key="3">
    <source>
        <dbReference type="ARBA" id="ARBA00022741"/>
    </source>
</evidence>
<dbReference type="AlphaFoldDB" id="G8QZW3"/>
<evidence type="ECO:0000313" key="11">
    <source>
        <dbReference type="EMBL" id="AEV31557.1"/>
    </source>
</evidence>
<dbReference type="CDD" id="cd07302">
    <property type="entry name" value="CHD"/>
    <property type="match status" value="1"/>
</dbReference>
<dbReference type="InterPro" id="IPR019734">
    <property type="entry name" value="TPR_rpt"/>
</dbReference>
<evidence type="ECO:0000256" key="7">
    <source>
        <dbReference type="PROSITE-ProRule" id="PRU00339"/>
    </source>
</evidence>
<evidence type="ECO:0000256" key="8">
    <source>
        <dbReference type="RuleBase" id="RU000405"/>
    </source>
</evidence>
<dbReference type="GO" id="GO:0016020">
    <property type="term" value="C:membrane"/>
    <property type="evidence" value="ECO:0007669"/>
    <property type="project" value="UniProtKB-SubCell"/>
</dbReference>
<dbReference type="Gene3D" id="1.25.40.10">
    <property type="entry name" value="Tetratricopeptide repeat domain"/>
    <property type="match status" value="1"/>
</dbReference>
<feature type="repeat" description="TPR" evidence="7">
    <location>
        <begin position="197"/>
        <end position="230"/>
    </location>
</feature>
<dbReference type="GO" id="GO:0009190">
    <property type="term" value="P:cyclic nucleotide biosynthetic process"/>
    <property type="evidence" value="ECO:0007669"/>
    <property type="project" value="InterPro"/>
</dbReference>
<dbReference type="eggNOG" id="COG2114">
    <property type="taxonomic scope" value="Bacteria"/>
</dbReference>
<keyword evidence="7" id="KW-0802">TPR repeat</keyword>
<protein>
    <submittedName>
        <fullName evidence="11">Family 3 adenylate cyclase</fullName>
    </submittedName>
</protein>